<dbReference type="Pfam" id="PF00262">
    <property type="entry name" value="Calreticulin"/>
    <property type="match status" value="1"/>
</dbReference>
<gene>
    <name evidence="6" type="ORF">M0811_07988</name>
</gene>
<dbReference type="AlphaFoldDB" id="A0A9Q0LNG5"/>
<evidence type="ECO:0000313" key="6">
    <source>
        <dbReference type="EMBL" id="KAJ5074633.1"/>
    </source>
</evidence>
<keyword evidence="5" id="KW-0143">Chaperone</keyword>
<evidence type="ECO:0000256" key="4">
    <source>
        <dbReference type="PIRSR" id="PIRSR601580-3"/>
    </source>
</evidence>
<organism evidence="6 7">
    <name type="scientific">Anaeramoeba ignava</name>
    <name type="common">Anaerobic marine amoeba</name>
    <dbReference type="NCBI Taxonomy" id="1746090"/>
    <lineage>
        <taxon>Eukaryota</taxon>
        <taxon>Metamonada</taxon>
        <taxon>Anaeramoebidae</taxon>
        <taxon>Anaeramoeba</taxon>
    </lineage>
</organism>
<dbReference type="GO" id="GO:0005789">
    <property type="term" value="C:endoplasmic reticulum membrane"/>
    <property type="evidence" value="ECO:0007669"/>
    <property type="project" value="TreeGrafter"/>
</dbReference>
<dbReference type="SUPFAM" id="SSF49899">
    <property type="entry name" value="Concanavalin A-like lectins/glucanases"/>
    <property type="match status" value="1"/>
</dbReference>
<dbReference type="Gene3D" id="2.60.120.200">
    <property type="match status" value="1"/>
</dbReference>
<dbReference type="PANTHER" id="PTHR11073:SF2">
    <property type="entry name" value="CALRETICULIN"/>
    <property type="match status" value="1"/>
</dbReference>
<dbReference type="GO" id="GO:0005509">
    <property type="term" value="F:calcium ion binding"/>
    <property type="evidence" value="ECO:0007669"/>
    <property type="project" value="InterPro"/>
</dbReference>
<dbReference type="OMA" id="NQWTISE"/>
<evidence type="ECO:0000256" key="5">
    <source>
        <dbReference type="RuleBase" id="RU362126"/>
    </source>
</evidence>
<accession>A0A9Q0LNG5</accession>
<keyword evidence="4" id="KW-1015">Disulfide bond</keyword>
<evidence type="ECO:0000256" key="3">
    <source>
        <dbReference type="ARBA" id="ARBA00022824"/>
    </source>
</evidence>
<dbReference type="GO" id="GO:0036503">
    <property type="term" value="P:ERAD pathway"/>
    <property type="evidence" value="ECO:0007669"/>
    <property type="project" value="TreeGrafter"/>
</dbReference>
<dbReference type="GO" id="GO:0006457">
    <property type="term" value="P:protein folding"/>
    <property type="evidence" value="ECO:0007669"/>
    <property type="project" value="InterPro"/>
</dbReference>
<dbReference type="PANTHER" id="PTHR11073">
    <property type="entry name" value="CALRETICULIN AND CALNEXIN"/>
    <property type="match status" value="1"/>
</dbReference>
<name>A0A9Q0LNG5_ANAIG</name>
<comment type="subcellular location">
    <subcellularLocation>
        <location evidence="1">Endoplasmic reticulum</location>
    </subcellularLocation>
</comment>
<reference evidence="6" key="1">
    <citation type="submission" date="2022-10" db="EMBL/GenBank/DDBJ databases">
        <title>Novel sulphate-reducing endosymbionts in the free-living metamonad Anaeramoeba.</title>
        <authorList>
            <person name="Jerlstrom-Hultqvist J."/>
            <person name="Cepicka I."/>
            <person name="Gallot-Lavallee L."/>
            <person name="Salas-Leiva D."/>
            <person name="Curtis B.A."/>
            <person name="Zahonova K."/>
            <person name="Pipaliya S."/>
            <person name="Dacks J."/>
            <person name="Roger A.J."/>
        </authorList>
    </citation>
    <scope>NUCLEOTIDE SEQUENCE</scope>
    <source>
        <strain evidence="6">BMAN</strain>
    </source>
</reference>
<dbReference type="EMBL" id="JAPDFW010000069">
    <property type="protein sequence ID" value="KAJ5074633.1"/>
    <property type="molecule type" value="Genomic_DNA"/>
</dbReference>
<dbReference type="GO" id="GO:0051082">
    <property type="term" value="F:unfolded protein binding"/>
    <property type="evidence" value="ECO:0007669"/>
    <property type="project" value="InterPro"/>
</dbReference>
<comment type="similarity">
    <text evidence="2 5">Belongs to the calreticulin family.</text>
</comment>
<keyword evidence="7" id="KW-1185">Reference proteome</keyword>
<dbReference type="Proteomes" id="UP001149090">
    <property type="component" value="Unassembled WGS sequence"/>
</dbReference>
<proteinExistence type="inferred from homology"/>
<evidence type="ECO:0000256" key="1">
    <source>
        <dbReference type="ARBA" id="ARBA00004240"/>
    </source>
</evidence>
<dbReference type="OrthoDB" id="1938156at2759"/>
<evidence type="ECO:0000256" key="2">
    <source>
        <dbReference type="ARBA" id="ARBA00010983"/>
    </source>
</evidence>
<dbReference type="InterPro" id="IPR013320">
    <property type="entry name" value="ConA-like_dom_sf"/>
</dbReference>
<dbReference type="InterPro" id="IPR001580">
    <property type="entry name" value="Calret/calnex"/>
</dbReference>
<protein>
    <submittedName>
        <fullName evidence="6">Calreticulin</fullName>
    </submittedName>
</protein>
<feature type="disulfide bond" evidence="4">
    <location>
        <begin position="112"/>
        <end position="141"/>
    </location>
</feature>
<keyword evidence="3 5" id="KW-0256">Endoplasmic reticulum</keyword>
<comment type="caution">
    <text evidence="6">The sequence shown here is derived from an EMBL/GenBank/DDBJ whole genome shotgun (WGS) entry which is preliminary data.</text>
</comment>
<evidence type="ECO:0000313" key="7">
    <source>
        <dbReference type="Proteomes" id="UP001149090"/>
    </source>
</evidence>
<sequence>MNNFNSFNFFSILNLILILILLFPSFSKIYFEEEFDKTWKERWISSNKTNLGRWIRSAGDWFGDPEKDKGIKTIDKEHFYQISAKFPEIIESTKNTTLVIQLIIQISDFSNCGGGYIKILPKGTNQKTLDKYSLIFGPDICEGDPKILITFNYNGKILAWKKIKPFLQNQLTHVYTLVLKPNNRYEVWIDLVKTYQGSLYEDFDFIEPKQIYNPKTRKYEQNQNYKWDPEVYIQKNLEFVAIDIWQVEPGTIYKSILIADDIEDAKKIGEERWRKTKYAEESMNERIRKDRYEVWVKEHDFLFGVEDLYSKTDLEIDSDTETEIETETKLKLNQMRKNFK</sequence>